<dbReference type="PATRIC" id="fig|1423777.3.peg.630"/>
<dbReference type="SUPFAM" id="SSF47413">
    <property type="entry name" value="lambda repressor-like DNA-binding domains"/>
    <property type="match status" value="1"/>
</dbReference>
<dbReference type="Pfam" id="PF13443">
    <property type="entry name" value="HTH_26"/>
    <property type="match status" value="1"/>
</dbReference>
<accession>A0A0R1MMV9</accession>
<feature type="domain" description="HTH cro/C1-type" evidence="1">
    <location>
        <begin position="5"/>
        <end position="65"/>
    </location>
</feature>
<gene>
    <name evidence="2" type="ORF">FD46_GL000610</name>
</gene>
<dbReference type="InterPro" id="IPR010982">
    <property type="entry name" value="Lambda_DNA-bd_dom_sf"/>
</dbReference>
<reference evidence="2 3" key="1">
    <citation type="journal article" date="2015" name="Genome Announc.">
        <title>Expanding the biotechnology potential of lactobacilli through comparative genomics of 213 strains and associated genera.</title>
        <authorList>
            <person name="Sun Z."/>
            <person name="Harris H.M."/>
            <person name="McCann A."/>
            <person name="Guo C."/>
            <person name="Argimon S."/>
            <person name="Zhang W."/>
            <person name="Yang X."/>
            <person name="Jeffery I.B."/>
            <person name="Cooney J.C."/>
            <person name="Kagawa T.F."/>
            <person name="Liu W."/>
            <person name="Song Y."/>
            <person name="Salvetti E."/>
            <person name="Wrobel A."/>
            <person name="Rasinkangas P."/>
            <person name="Parkhill J."/>
            <person name="Rea M.C."/>
            <person name="O'Sullivan O."/>
            <person name="Ritari J."/>
            <person name="Douillard F.P."/>
            <person name="Paul Ross R."/>
            <person name="Yang R."/>
            <person name="Briner A.E."/>
            <person name="Felis G.E."/>
            <person name="de Vos W.M."/>
            <person name="Barrangou R."/>
            <person name="Klaenhammer T.R."/>
            <person name="Caufield P.W."/>
            <person name="Cui Y."/>
            <person name="Zhang H."/>
            <person name="O'Toole P.W."/>
        </authorList>
    </citation>
    <scope>NUCLEOTIDE SEQUENCE [LARGE SCALE GENOMIC DNA]</scope>
    <source>
        <strain evidence="2 3">DSM 19972</strain>
    </source>
</reference>
<sequence length="242" mass="28762">MIRNRLKELLAERNLRISRVAADIPNLSRNTITTTSQNEGKMLQLETINTLCQYLNIEPNDFFEYLPFDVEAVVSTDHETVFDGLKDYNKNAYSVSAKIYPFDFDLYLFKKRINESSGSIKKTFDLVVRLDHEVELSSKHPNIIKFEVLLGHADDKKSYEKQKDEFYDFWNKQLTPGFQQFVKKEIMEQCHDTFSKYVKKQLDTFFEFKFRKLQFTFTFEDAFLNKDFSTPRIRLQSEDLPF</sequence>
<dbReference type="Gene3D" id="1.10.260.40">
    <property type="entry name" value="lambda repressor-like DNA-binding domains"/>
    <property type="match status" value="1"/>
</dbReference>
<name>A0A0R1MMV9_9LACO</name>
<dbReference type="RefSeq" id="WP_057895577.1">
    <property type="nucleotide sequence ID" value="NZ_AZEH01000020.1"/>
</dbReference>
<evidence type="ECO:0000259" key="1">
    <source>
        <dbReference type="Pfam" id="PF13443"/>
    </source>
</evidence>
<dbReference type="AlphaFoldDB" id="A0A0R1MMV9"/>
<dbReference type="STRING" id="1423777.FD46_GL000610"/>
<dbReference type="GO" id="GO:0003677">
    <property type="term" value="F:DNA binding"/>
    <property type="evidence" value="ECO:0007669"/>
    <property type="project" value="InterPro"/>
</dbReference>
<protein>
    <recommendedName>
        <fullName evidence="1">HTH cro/C1-type domain-containing protein</fullName>
    </recommendedName>
</protein>
<evidence type="ECO:0000313" key="2">
    <source>
        <dbReference type="EMBL" id="KRL05851.1"/>
    </source>
</evidence>
<organism evidence="2 3">
    <name type="scientific">Liquorilactobacillus oeni DSM 19972</name>
    <dbReference type="NCBI Taxonomy" id="1423777"/>
    <lineage>
        <taxon>Bacteria</taxon>
        <taxon>Bacillati</taxon>
        <taxon>Bacillota</taxon>
        <taxon>Bacilli</taxon>
        <taxon>Lactobacillales</taxon>
        <taxon>Lactobacillaceae</taxon>
        <taxon>Liquorilactobacillus</taxon>
    </lineage>
</organism>
<dbReference type="OrthoDB" id="2899891at2"/>
<proteinExistence type="predicted"/>
<dbReference type="Proteomes" id="UP000051686">
    <property type="component" value="Unassembled WGS sequence"/>
</dbReference>
<dbReference type="EMBL" id="AZEH01000020">
    <property type="protein sequence ID" value="KRL05851.1"/>
    <property type="molecule type" value="Genomic_DNA"/>
</dbReference>
<evidence type="ECO:0000313" key="3">
    <source>
        <dbReference type="Proteomes" id="UP000051686"/>
    </source>
</evidence>
<keyword evidence="3" id="KW-1185">Reference proteome</keyword>
<comment type="caution">
    <text evidence="2">The sequence shown here is derived from an EMBL/GenBank/DDBJ whole genome shotgun (WGS) entry which is preliminary data.</text>
</comment>
<dbReference type="InterPro" id="IPR001387">
    <property type="entry name" value="Cro/C1-type_HTH"/>
</dbReference>